<reference evidence="1 2" key="1">
    <citation type="journal article" date="2013" name="ISME J.">
        <title>A metabolic model for members of the genus Tetrasphaera involved in enhanced biological phosphorus removal.</title>
        <authorList>
            <person name="Kristiansen R."/>
            <person name="Nguyen H.T.T."/>
            <person name="Saunders A.M."/>
            <person name="Nielsen J.L."/>
            <person name="Wimmer R."/>
            <person name="Le V.Q."/>
            <person name="McIlroy S.J."/>
            <person name="Petrovski S."/>
            <person name="Seviour R.J."/>
            <person name="Calteau A."/>
            <person name="Nielsen K.L."/>
            <person name="Nielsen P.H."/>
        </authorList>
    </citation>
    <scope>NUCLEOTIDE SEQUENCE [LARGE SCALE GENOMIC DNA]</scope>
    <source>
        <strain evidence="1 2">Ben110</strain>
    </source>
</reference>
<name>W6K0G0_9MICO</name>
<comment type="caution">
    <text evidence="1">The sequence shown here is derived from an EMBL/GenBank/DDBJ whole genome shotgun (WGS) entry which is preliminary data.</text>
</comment>
<gene>
    <name evidence="1" type="ORF">BN11_450018</name>
</gene>
<dbReference type="AlphaFoldDB" id="W6K0G0"/>
<dbReference type="EMBL" id="CAJA01000390">
    <property type="protein sequence ID" value="CCH74480.1"/>
    <property type="molecule type" value="Genomic_DNA"/>
</dbReference>
<organism evidence="1 2">
    <name type="scientific">Nostocoides australiense Ben110</name>
    <dbReference type="NCBI Taxonomy" id="1193182"/>
    <lineage>
        <taxon>Bacteria</taxon>
        <taxon>Bacillati</taxon>
        <taxon>Actinomycetota</taxon>
        <taxon>Actinomycetes</taxon>
        <taxon>Micrococcales</taxon>
        <taxon>Intrasporangiaceae</taxon>
        <taxon>Nostocoides</taxon>
    </lineage>
</organism>
<evidence type="ECO:0000313" key="2">
    <source>
        <dbReference type="Proteomes" id="UP000035763"/>
    </source>
</evidence>
<proteinExistence type="predicted"/>
<accession>W6K0G0</accession>
<sequence>MFVHDGAAPLAGARLTDPRADAAIVLGAAIGSGLTIAA</sequence>
<dbReference type="Proteomes" id="UP000035763">
    <property type="component" value="Unassembled WGS sequence"/>
</dbReference>
<protein>
    <submittedName>
        <fullName evidence="1">Uncharacterized protein</fullName>
    </submittedName>
</protein>
<evidence type="ECO:0000313" key="1">
    <source>
        <dbReference type="EMBL" id="CCH74480.1"/>
    </source>
</evidence>
<dbReference type="STRING" id="1193182.BN11_450018"/>
<keyword evidence="2" id="KW-1185">Reference proteome</keyword>